<sequence>MNALSLAAGQKIELNDGRVATIRFVGTTSFQTGDWVGVELEEATGKNDGSVKGERYFQCEQGYGMFLRPAGVRLVLEKPPVKSSSRASNVHPGTAGVNGLRRQDGAGRRASTIVGTPTPAARAGLSGSRSPAKSPTKQLGSNGASSASTSRTNTPPAGGKQTAASKPRPSLAPAGTAAGRRTSVVPPASTTAAQRSSRLSLAPAAAGLRGSTSRSAPEKSQPIRPPQFTASSQQRLSSTTEEDGSEADSERPDLLSPKKNEASSHPSQPEANGGHQEERGEEEQDTTIRPNFAPPPVPPDPPLPSPPITRSRRPSSPAAASIHSQRTIRSTAASTRQIEELEAKVRLLERKRLEDRDIKKTLEQAQQDRDQYKGIIEKLQNKYRPQQQEIAELKKALSEAEKSSANIENMQTDHESALEEAYVDREMAEEKAEGLKAELDALRAHNEEVQLELEIYREENAELTKEMSPEERESAGFVQLQHSNERLRNALLALRDRSLDEREEFKGQVQALEDQVKDLDSLETLHEETREKLLRSEADTEDLRQQLEVAQQADEMIEELTDRNERLQDTNAELRAAIEDLENLKELNDELEVNHVEAEKQMQEEIEFKDSLLQDRESMARQLQERLDGSEHDISQFRSLVRALQTSMQDMKASRDMSETEAKELEGKSRAMMDLNMKLQNSAAKTQVKTIDLELRKLEAQESSEHLAIVQLFLPEAFHSERDSVLALLRFKRIAFKANLIHGFVKERVASFGSRGWDEDVFAACDVLDKLTWISAVAERFVNSICACTVEEFTHYESALYELEPVERALNSYIEGLRREELKECEMGQELQRSIAVMSHLASLHIKDDLANHADHLLMRTQCLQSQLESAATALQLAKGMIESYVPTSSGEGEEDDEGSASDLAIILTRADKLVDHVRSAKVMAGKAHRSLADLQARSLTLDTSCTDAFDSTESVTAEVAAYTRQAGEALQTLFGEEGRNEPFTASEVVSALSRSAMAAFSLQAPEAGPFTILAGRLRDLTNTLIELASLPTDLDNTVEFERGPAPWVARAHELKQTKLTSIDTEAELARTVEALHGRDGVIKEKETELEEQSVRIEMLEARMKDASKRSAKIAELERTLHEARDAERKARKDFERAREEKEREVERVREEMGRLGEERRKRKSSGQDLEDAAMGSTARLNLKRLEQKVFGLESAVRYLKSENQRLRLPTTGLSTLTLDWLHQPLTRPKTERQKREENMQKEGKDVLQSLLSLASRPQTVDLTKMPENKLAWRPAKESSRWKVERRKEEWEGWKDWRRDVVRRTVNQLKLMTYDGNP</sequence>
<dbReference type="EMBL" id="JAUTXU010000248">
    <property type="protein sequence ID" value="KAK3696031.1"/>
    <property type="molecule type" value="Genomic_DNA"/>
</dbReference>
<accession>A0ACC3MHW8</accession>
<organism evidence="1 2">
    <name type="scientific">Vermiconidia calcicola</name>
    <dbReference type="NCBI Taxonomy" id="1690605"/>
    <lineage>
        <taxon>Eukaryota</taxon>
        <taxon>Fungi</taxon>
        <taxon>Dikarya</taxon>
        <taxon>Ascomycota</taxon>
        <taxon>Pezizomycotina</taxon>
        <taxon>Dothideomycetes</taxon>
        <taxon>Dothideomycetidae</taxon>
        <taxon>Mycosphaerellales</taxon>
        <taxon>Extremaceae</taxon>
        <taxon>Vermiconidia</taxon>
    </lineage>
</organism>
<name>A0ACC3MHW8_9PEZI</name>
<proteinExistence type="predicted"/>
<evidence type="ECO:0000313" key="2">
    <source>
        <dbReference type="Proteomes" id="UP001281147"/>
    </source>
</evidence>
<keyword evidence="2" id="KW-1185">Reference proteome</keyword>
<protein>
    <submittedName>
        <fullName evidence="1">Uncharacterized protein</fullName>
    </submittedName>
</protein>
<gene>
    <name evidence="1" type="ORF">LTR37_018173</name>
</gene>
<evidence type="ECO:0000313" key="1">
    <source>
        <dbReference type="EMBL" id="KAK3696031.1"/>
    </source>
</evidence>
<comment type="caution">
    <text evidence="1">The sequence shown here is derived from an EMBL/GenBank/DDBJ whole genome shotgun (WGS) entry which is preliminary data.</text>
</comment>
<dbReference type="Proteomes" id="UP001281147">
    <property type="component" value="Unassembled WGS sequence"/>
</dbReference>
<reference evidence="1" key="1">
    <citation type="submission" date="2023-07" db="EMBL/GenBank/DDBJ databases">
        <title>Black Yeasts Isolated from many extreme environments.</title>
        <authorList>
            <person name="Coleine C."/>
            <person name="Stajich J.E."/>
            <person name="Selbmann L."/>
        </authorList>
    </citation>
    <scope>NUCLEOTIDE SEQUENCE</scope>
    <source>
        <strain evidence="1">CCFEE 5714</strain>
    </source>
</reference>